<protein>
    <submittedName>
        <fullName evidence="2">Uncharacterized protein</fullName>
    </submittedName>
</protein>
<reference evidence="2 3" key="1">
    <citation type="journal article" date="2024" name="BMC Genomics">
        <title>De novo assembly and annotation of Popillia japonica's genome with initial clues to its potential as an invasive pest.</title>
        <authorList>
            <person name="Cucini C."/>
            <person name="Boschi S."/>
            <person name="Funari R."/>
            <person name="Cardaioli E."/>
            <person name="Iannotti N."/>
            <person name="Marturano G."/>
            <person name="Paoli F."/>
            <person name="Bruttini M."/>
            <person name="Carapelli A."/>
            <person name="Frati F."/>
            <person name="Nardi F."/>
        </authorList>
    </citation>
    <scope>NUCLEOTIDE SEQUENCE [LARGE SCALE GENOMIC DNA]</scope>
    <source>
        <strain evidence="2">DMR45628</strain>
    </source>
</reference>
<dbReference type="AlphaFoldDB" id="A0AAW1JTB2"/>
<gene>
    <name evidence="2" type="ORF">QE152_g27297</name>
</gene>
<accession>A0AAW1JTB2</accession>
<evidence type="ECO:0000313" key="3">
    <source>
        <dbReference type="Proteomes" id="UP001458880"/>
    </source>
</evidence>
<keyword evidence="3" id="KW-1185">Reference proteome</keyword>
<name>A0AAW1JTB2_POPJA</name>
<evidence type="ECO:0000256" key="1">
    <source>
        <dbReference type="SAM" id="MobiDB-lite"/>
    </source>
</evidence>
<comment type="caution">
    <text evidence="2">The sequence shown here is derived from an EMBL/GenBank/DDBJ whole genome shotgun (WGS) entry which is preliminary data.</text>
</comment>
<dbReference type="Proteomes" id="UP001458880">
    <property type="component" value="Unassembled WGS sequence"/>
</dbReference>
<dbReference type="EMBL" id="JASPKY010000333">
    <property type="protein sequence ID" value="KAK9708260.1"/>
    <property type="molecule type" value="Genomic_DNA"/>
</dbReference>
<proteinExistence type="predicted"/>
<feature type="region of interest" description="Disordered" evidence="1">
    <location>
        <begin position="152"/>
        <end position="194"/>
    </location>
</feature>
<feature type="compositionally biased region" description="Acidic residues" evidence="1">
    <location>
        <begin position="173"/>
        <end position="185"/>
    </location>
</feature>
<organism evidence="2 3">
    <name type="scientific">Popillia japonica</name>
    <name type="common">Japanese beetle</name>
    <dbReference type="NCBI Taxonomy" id="7064"/>
    <lineage>
        <taxon>Eukaryota</taxon>
        <taxon>Metazoa</taxon>
        <taxon>Ecdysozoa</taxon>
        <taxon>Arthropoda</taxon>
        <taxon>Hexapoda</taxon>
        <taxon>Insecta</taxon>
        <taxon>Pterygota</taxon>
        <taxon>Neoptera</taxon>
        <taxon>Endopterygota</taxon>
        <taxon>Coleoptera</taxon>
        <taxon>Polyphaga</taxon>
        <taxon>Scarabaeiformia</taxon>
        <taxon>Scarabaeidae</taxon>
        <taxon>Rutelinae</taxon>
        <taxon>Popillia</taxon>
    </lineage>
</organism>
<evidence type="ECO:0000313" key="2">
    <source>
        <dbReference type="EMBL" id="KAK9708260.1"/>
    </source>
</evidence>
<sequence length="194" mass="22083">MDPDLSAQITGLDPRLVYRLKVILEAISSGYNLNTYKLDSYCSETAKLYVELYPWHPMTPTLHKILIHGPIVIEKALLPIGMLSEEAAEARNKHFRSYRMNYARKFSRESCNLDVINRLLLTSDPLITGMRPIPRKKSKPFLRETVDMFLATDLERDPSQDSPSDDSDRSDDSGDESEDSFDEETLTPANADIK</sequence>